<dbReference type="GO" id="GO:0008818">
    <property type="term" value="F:cobalamin 5'-phosphate synthase activity"/>
    <property type="evidence" value="ECO:0007669"/>
    <property type="project" value="UniProtKB-UniRule"/>
</dbReference>
<evidence type="ECO:0000256" key="1">
    <source>
        <dbReference type="ARBA" id="ARBA00001946"/>
    </source>
</evidence>
<gene>
    <name evidence="19" type="primary">cobS</name>
    <name evidence="20" type="ORF">EDC64_10624</name>
</gene>
<organism evidence="20 21">
    <name type="scientific">Aquabacter spiritensis</name>
    <dbReference type="NCBI Taxonomy" id="933073"/>
    <lineage>
        <taxon>Bacteria</taxon>
        <taxon>Pseudomonadati</taxon>
        <taxon>Pseudomonadota</taxon>
        <taxon>Alphaproteobacteria</taxon>
        <taxon>Hyphomicrobiales</taxon>
        <taxon>Xanthobacteraceae</taxon>
        <taxon>Aquabacter</taxon>
    </lineage>
</organism>
<evidence type="ECO:0000256" key="9">
    <source>
        <dbReference type="ARBA" id="ARBA00022679"/>
    </source>
</evidence>
<comment type="pathway">
    <text evidence="3 19">Cofactor biosynthesis; adenosylcobalamin biosynthesis; adenosylcobalamin from cob(II)yrinate a,c-diamide: step 7/7.</text>
</comment>
<keyword evidence="7 19" id="KW-1003">Cell membrane</keyword>
<keyword evidence="11 19" id="KW-0460">Magnesium</keyword>
<keyword evidence="12 19" id="KW-1133">Transmembrane helix</keyword>
<evidence type="ECO:0000256" key="7">
    <source>
        <dbReference type="ARBA" id="ARBA00022475"/>
    </source>
</evidence>
<dbReference type="GO" id="GO:0009236">
    <property type="term" value="P:cobalamin biosynthetic process"/>
    <property type="evidence" value="ECO:0007669"/>
    <property type="project" value="UniProtKB-UniRule"/>
</dbReference>
<comment type="catalytic activity">
    <reaction evidence="18 19">
        <text>alpha-ribazole 5'-phosphate + adenosylcob(III)inamide-GDP = adenosylcob(III)alamin 5'-phosphate + GMP + H(+)</text>
        <dbReference type="Rhea" id="RHEA:23560"/>
        <dbReference type="ChEBI" id="CHEBI:15378"/>
        <dbReference type="ChEBI" id="CHEBI:57918"/>
        <dbReference type="ChEBI" id="CHEBI:58115"/>
        <dbReference type="ChEBI" id="CHEBI:60487"/>
        <dbReference type="ChEBI" id="CHEBI:60493"/>
        <dbReference type="EC" id="2.7.8.26"/>
    </reaction>
</comment>
<comment type="subcellular location">
    <subcellularLocation>
        <location evidence="2 19">Cell membrane</location>
        <topology evidence="2 19">Multi-pass membrane protein</topology>
    </subcellularLocation>
</comment>
<evidence type="ECO:0000313" key="21">
    <source>
        <dbReference type="Proteomes" id="UP000294664"/>
    </source>
</evidence>
<evidence type="ECO:0000256" key="12">
    <source>
        <dbReference type="ARBA" id="ARBA00022989"/>
    </source>
</evidence>
<feature type="transmembrane region" description="Helical" evidence="19">
    <location>
        <begin position="149"/>
        <end position="167"/>
    </location>
</feature>
<feature type="transmembrane region" description="Helical" evidence="19">
    <location>
        <begin position="199"/>
        <end position="226"/>
    </location>
</feature>
<evidence type="ECO:0000256" key="2">
    <source>
        <dbReference type="ARBA" id="ARBA00004651"/>
    </source>
</evidence>
<evidence type="ECO:0000256" key="5">
    <source>
        <dbReference type="ARBA" id="ARBA00013200"/>
    </source>
</evidence>
<dbReference type="PANTHER" id="PTHR34148:SF1">
    <property type="entry name" value="ADENOSYLCOBINAMIDE-GDP RIBAZOLETRANSFERASE"/>
    <property type="match status" value="1"/>
</dbReference>
<dbReference type="AlphaFoldDB" id="A0A4R3M0I5"/>
<comment type="function">
    <text evidence="14 19">Joins adenosylcobinamide-GDP and alpha-ribazole to generate adenosylcobalamin (Ado-cobalamin). Also synthesizes adenosylcobalamin 5'-phosphate from adenosylcobinamide-GDP and alpha-ribazole 5'-phosphate.</text>
</comment>
<dbReference type="NCBIfam" id="TIGR00317">
    <property type="entry name" value="cobS"/>
    <property type="match status" value="1"/>
</dbReference>
<keyword evidence="8 19" id="KW-0169">Cobalamin biosynthesis</keyword>
<comment type="catalytic activity">
    <reaction evidence="17 19">
        <text>alpha-ribazole + adenosylcob(III)inamide-GDP = adenosylcob(III)alamin + GMP + H(+)</text>
        <dbReference type="Rhea" id="RHEA:16049"/>
        <dbReference type="ChEBI" id="CHEBI:10329"/>
        <dbReference type="ChEBI" id="CHEBI:15378"/>
        <dbReference type="ChEBI" id="CHEBI:18408"/>
        <dbReference type="ChEBI" id="CHEBI:58115"/>
        <dbReference type="ChEBI" id="CHEBI:60487"/>
        <dbReference type="EC" id="2.7.8.26"/>
    </reaction>
</comment>
<dbReference type="Pfam" id="PF02654">
    <property type="entry name" value="CobS"/>
    <property type="match status" value="1"/>
</dbReference>
<comment type="cofactor">
    <cofactor evidence="1 19">
        <name>Mg(2+)</name>
        <dbReference type="ChEBI" id="CHEBI:18420"/>
    </cofactor>
</comment>
<dbReference type="HAMAP" id="MF_00719">
    <property type="entry name" value="CobS"/>
    <property type="match status" value="1"/>
</dbReference>
<keyword evidence="13 19" id="KW-0472">Membrane</keyword>
<dbReference type="GO" id="GO:0005886">
    <property type="term" value="C:plasma membrane"/>
    <property type="evidence" value="ECO:0007669"/>
    <property type="project" value="UniProtKB-SubCell"/>
</dbReference>
<evidence type="ECO:0000256" key="19">
    <source>
        <dbReference type="HAMAP-Rule" id="MF_00719"/>
    </source>
</evidence>
<evidence type="ECO:0000256" key="17">
    <source>
        <dbReference type="ARBA" id="ARBA00048623"/>
    </source>
</evidence>
<feature type="transmembrane region" description="Helical" evidence="19">
    <location>
        <begin position="117"/>
        <end position="143"/>
    </location>
</feature>
<evidence type="ECO:0000256" key="13">
    <source>
        <dbReference type="ARBA" id="ARBA00023136"/>
    </source>
</evidence>
<feature type="transmembrane region" description="Helical" evidence="19">
    <location>
        <begin position="246"/>
        <end position="263"/>
    </location>
</feature>
<evidence type="ECO:0000256" key="6">
    <source>
        <dbReference type="ARBA" id="ARBA00015850"/>
    </source>
</evidence>
<keyword evidence="9 19" id="KW-0808">Transferase</keyword>
<dbReference type="EMBL" id="SMAI01000006">
    <property type="protein sequence ID" value="TCT04595.1"/>
    <property type="molecule type" value="Genomic_DNA"/>
</dbReference>
<dbReference type="Proteomes" id="UP000294664">
    <property type="component" value="Unassembled WGS sequence"/>
</dbReference>
<evidence type="ECO:0000256" key="4">
    <source>
        <dbReference type="ARBA" id="ARBA00010561"/>
    </source>
</evidence>
<evidence type="ECO:0000256" key="11">
    <source>
        <dbReference type="ARBA" id="ARBA00022842"/>
    </source>
</evidence>
<evidence type="ECO:0000256" key="3">
    <source>
        <dbReference type="ARBA" id="ARBA00004663"/>
    </source>
</evidence>
<sequence length="266" mass="26879">MRTHRVLHDLARALRFLTRLPLPALAQEDQPFAAPALSRIAYAIPLAGALVGLVGALALLLAHALGFPPFLTSVLALAALVLATGAFHEDGLADTADGFGGGRDVASRLAIMRDSRIGTYGASALILSLLLRLGAIEALLVWAGPVRCTLALIAAGAVSRAAGLLLLQSLPAARSDGIGVGVGAPGPDAAARAALMGALIVALIVIPAFGVGATFAGLIAPAAAWLAIHRLARRLIGGQTGDVAGAVQQLAEIAFLLAVFIFARGP</sequence>
<evidence type="ECO:0000256" key="15">
    <source>
        <dbReference type="ARBA" id="ARBA00032605"/>
    </source>
</evidence>
<evidence type="ECO:0000313" key="20">
    <source>
        <dbReference type="EMBL" id="TCT04595.1"/>
    </source>
</evidence>
<evidence type="ECO:0000256" key="16">
    <source>
        <dbReference type="ARBA" id="ARBA00032853"/>
    </source>
</evidence>
<keyword evidence="10 19" id="KW-0812">Transmembrane</keyword>
<comment type="similarity">
    <text evidence="4 19">Belongs to the CobS family.</text>
</comment>
<dbReference type="GO" id="GO:0051073">
    <property type="term" value="F:adenosylcobinamide-GDP ribazoletransferase activity"/>
    <property type="evidence" value="ECO:0007669"/>
    <property type="project" value="UniProtKB-UniRule"/>
</dbReference>
<comment type="caution">
    <text evidence="20">The sequence shown here is derived from an EMBL/GenBank/DDBJ whole genome shotgun (WGS) entry which is preliminary data.</text>
</comment>
<feature type="transmembrane region" description="Helical" evidence="19">
    <location>
        <begin position="67"/>
        <end position="87"/>
    </location>
</feature>
<evidence type="ECO:0000256" key="8">
    <source>
        <dbReference type="ARBA" id="ARBA00022573"/>
    </source>
</evidence>
<evidence type="ECO:0000256" key="18">
    <source>
        <dbReference type="ARBA" id="ARBA00049504"/>
    </source>
</evidence>
<dbReference type="UniPathway" id="UPA00148">
    <property type="reaction ID" value="UER00238"/>
</dbReference>
<evidence type="ECO:0000256" key="14">
    <source>
        <dbReference type="ARBA" id="ARBA00025228"/>
    </source>
</evidence>
<dbReference type="OrthoDB" id="9794626at2"/>
<dbReference type="EC" id="2.7.8.26" evidence="5 19"/>
<proteinExistence type="inferred from homology"/>
<feature type="transmembrane region" description="Helical" evidence="19">
    <location>
        <begin position="40"/>
        <end position="61"/>
    </location>
</feature>
<protein>
    <recommendedName>
        <fullName evidence="6 19">Adenosylcobinamide-GDP ribazoletransferase</fullName>
        <ecNumber evidence="5 19">2.7.8.26</ecNumber>
    </recommendedName>
    <alternativeName>
        <fullName evidence="16 19">Cobalamin synthase</fullName>
    </alternativeName>
    <alternativeName>
        <fullName evidence="15 19">Cobalamin-5'-phosphate synthase</fullName>
    </alternativeName>
</protein>
<dbReference type="InterPro" id="IPR003805">
    <property type="entry name" value="CobS"/>
</dbReference>
<reference evidence="20 21" key="1">
    <citation type="submission" date="2019-03" db="EMBL/GenBank/DDBJ databases">
        <title>Genomic Encyclopedia of Type Strains, Phase IV (KMG-IV): sequencing the most valuable type-strain genomes for metagenomic binning, comparative biology and taxonomic classification.</title>
        <authorList>
            <person name="Goeker M."/>
        </authorList>
    </citation>
    <scope>NUCLEOTIDE SEQUENCE [LARGE SCALE GENOMIC DNA]</scope>
    <source>
        <strain evidence="20 21">DSM 9035</strain>
    </source>
</reference>
<keyword evidence="21" id="KW-1185">Reference proteome</keyword>
<dbReference type="RefSeq" id="WP_132031373.1">
    <property type="nucleotide sequence ID" value="NZ_SMAI01000006.1"/>
</dbReference>
<name>A0A4R3M0I5_9HYPH</name>
<evidence type="ECO:0000256" key="10">
    <source>
        <dbReference type="ARBA" id="ARBA00022692"/>
    </source>
</evidence>
<accession>A0A4R3M0I5</accession>
<dbReference type="PANTHER" id="PTHR34148">
    <property type="entry name" value="ADENOSYLCOBINAMIDE-GDP RIBAZOLETRANSFERASE"/>
    <property type="match status" value="1"/>
</dbReference>